<evidence type="ECO:0000256" key="6">
    <source>
        <dbReference type="ARBA" id="ARBA00023242"/>
    </source>
</evidence>
<dbReference type="GO" id="GO:0032436">
    <property type="term" value="P:positive regulation of proteasomal ubiquitin-dependent protein catabolic process"/>
    <property type="evidence" value="ECO:0007669"/>
    <property type="project" value="TreeGrafter"/>
</dbReference>
<reference evidence="13" key="1">
    <citation type="journal article" date="2021" name="Evol. Appl.">
        <title>The genome of the Pyrenean desman and the effects of bottlenecks and inbreeding on the genomic landscape of an endangered species.</title>
        <authorList>
            <person name="Escoda L."/>
            <person name="Castresana J."/>
        </authorList>
    </citation>
    <scope>NUCLEOTIDE SEQUENCE</scope>
    <source>
        <strain evidence="13">IBE-C5619</strain>
    </source>
</reference>
<dbReference type="Gene3D" id="1.10.510.10">
    <property type="entry name" value="Transferase(Phosphotransferase) domain 1"/>
    <property type="match status" value="1"/>
</dbReference>
<feature type="compositionally biased region" description="Acidic residues" evidence="11">
    <location>
        <begin position="832"/>
        <end position="842"/>
    </location>
</feature>
<dbReference type="AlphaFoldDB" id="A0A8J6AMN0"/>
<accession>A0A8J6AMN0</accession>
<feature type="compositionally biased region" description="Pro residues" evidence="11">
    <location>
        <begin position="533"/>
        <end position="548"/>
    </location>
</feature>
<dbReference type="GO" id="GO:0031434">
    <property type="term" value="F:mitogen-activated protein kinase kinase binding"/>
    <property type="evidence" value="ECO:0007669"/>
    <property type="project" value="TreeGrafter"/>
</dbReference>
<evidence type="ECO:0000313" key="13">
    <source>
        <dbReference type="EMBL" id="KAG8524141.1"/>
    </source>
</evidence>
<dbReference type="EMBL" id="JAGFMF010011394">
    <property type="protein sequence ID" value="KAG8524141.1"/>
    <property type="molecule type" value="Genomic_DNA"/>
</dbReference>
<dbReference type="PROSITE" id="PS50011">
    <property type="entry name" value="PROTEIN_KINASE_DOM"/>
    <property type="match status" value="1"/>
</dbReference>
<comment type="similarity">
    <text evidence="7">Belongs to the protein kinase superfamily. CAMK Ser/Thr protein kinase family. Tribbles subfamily.</text>
</comment>
<evidence type="ECO:0000256" key="5">
    <source>
        <dbReference type="ARBA" id="ARBA00023163"/>
    </source>
</evidence>
<organism evidence="13 14">
    <name type="scientific">Galemys pyrenaicus</name>
    <name type="common">Iberian desman</name>
    <name type="synonym">Pyrenean desman</name>
    <dbReference type="NCBI Taxonomy" id="202257"/>
    <lineage>
        <taxon>Eukaryota</taxon>
        <taxon>Metazoa</taxon>
        <taxon>Chordata</taxon>
        <taxon>Craniata</taxon>
        <taxon>Vertebrata</taxon>
        <taxon>Euteleostomi</taxon>
        <taxon>Mammalia</taxon>
        <taxon>Eutheria</taxon>
        <taxon>Laurasiatheria</taxon>
        <taxon>Eulipotyphla</taxon>
        <taxon>Talpidae</taxon>
        <taxon>Galemys</taxon>
    </lineage>
</organism>
<proteinExistence type="inferred from homology"/>
<evidence type="ECO:0000256" key="10">
    <source>
        <dbReference type="ARBA" id="ARBA00073882"/>
    </source>
</evidence>
<protein>
    <recommendedName>
        <fullName evidence="10">Tribbles homolog 3</fullName>
    </recommendedName>
</protein>
<dbReference type="InterPro" id="IPR011009">
    <property type="entry name" value="Kinase-like_dom_sf"/>
</dbReference>
<evidence type="ECO:0000256" key="7">
    <source>
        <dbReference type="ARBA" id="ARBA00038180"/>
    </source>
</evidence>
<dbReference type="OrthoDB" id="410920at2759"/>
<evidence type="ECO:0000256" key="3">
    <source>
        <dbReference type="ARBA" id="ARBA00023013"/>
    </source>
</evidence>
<keyword evidence="4" id="KW-0805">Transcription regulation</keyword>
<dbReference type="GO" id="GO:0005524">
    <property type="term" value="F:ATP binding"/>
    <property type="evidence" value="ECO:0007669"/>
    <property type="project" value="InterPro"/>
</dbReference>
<comment type="subunit">
    <text evidence="9">Interacts with AKT1, AKT2, MAP2K1 and MAP2K7. Interacts with ATF4. Interacts with DDIT3/CHOP and inhibits its interaction with EP300/P300. Interacts with APOBEC3C. Interacts (via N-terminus) with APOBEC3A. Interacts with RELA.</text>
</comment>
<feature type="region of interest" description="Disordered" evidence="11">
    <location>
        <begin position="412"/>
        <end position="448"/>
    </location>
</feature>
<sequence>GSGQRWVHSRADCSGVLAPQEAALPCQMTVAKTTHPRFPRDTPLVLLKPDGLLSKSVVFAKLVAALQGRTAGCPSWKGENELCLPSVLSESLKRQPSGGLAQVYVTRPGPSRAPGRPGTLAAGAATVRHESGYGGRGPELHPDPQLSRGAAGSCALGPPGGFELGPQQDLRALEGKVAVTRLRRACGRPSVSPWGGDAHPGAQCVPAEDGARAEASGCRPDSVSAGGERCDLLRGGLWSRAWERGRALLLGLGTGGGRRGLGGPRREGPRFGVSWTVCAEGRSGLLVAAAGCAGQAVGGSEDKRSGCGPGSRRDGLELRTAAVCTVHRRSLRLGGLGPTSAGSPSPGLSLVPFASLFPSSPLHPRSRLWVFTETSHPGPPDRRWPSQKRSLAARPHPLLGPGPAVPAVLGLASGPKGDYSEGRGGSGSRKRWTYRAAPAHGRDSSPAAWPAGFSSADCHLVCALPSSLVSLMLPSSLVSLLLACPLKSTLNMRVAPLAAPADSRSRKKRLELDDDLDSEYPRRKQARSGLQPRLPPCLLPLSPPPAPAPASGVTTASRLGPYVLLEPEEGGRAYRSLHCPTGTEYTCKVYPLSEATAVLEPYSRLPRHGHVARPTDVLAGTRHLYAFFARPHGDMHSLVRQRRRLPEPQAAALFRQMAATLAHCHQHGLVLRDLKLRRFVFADGQRTKLVLENLEDACVLTGPDDSLWDKHACPAYVGPEILSSRASYSGKAADVWSLGVALFTMLAGHYPFQDSEPALLFGKIRRGAFALPEGLSAPARCLVRCLLRREPAERLTASGILLHPWLRESPTPSVSSRSRLWEADQVVPDGPGLEEAEEEEEREVGLYG</sequence>
<evidence type="ECO:0000256" key="1">
    <source>
        <dbReference type="ARBA" id="ARBA00004123"/>
    </source>
</evidence>
<evidence type="ECO:0000256" key="11">
    <source>
        <dbReference type="SAM" id="MobiDB-lite"/>
    </source>
</evidence>
<gene>
    <name evidence="13" type="ORF">J0S82_001917</name>
</gene>
<feature type="region of interest" description="Disordered" evidence="11">
    <location>
        <begin position="809"/>
        <end position="848"/>
    </location>
</feature>
<keyword evidence="2" id="KW-0053">Apoptosis</keyword>
<evidence type="ECO:0000256" key="2">
    <source>
        <dbReference type="ARBA" id="ARBA00022703"/>
    </source>
</evidence>
<comment type="function">
    <text evidence="8">Inactive protein kinase which acts as a regulator of the integrated stress response (ISR), a process for adaptation to various stress. Inhibits the transcriptional activity of DDIT3/CHOP and is involved in DDIT3/CHOP-dependent cell death during ER stress. May play a role in programmed neuronal cell death but does not appear to affect non-neuronal cells. Acts as a negative feedback regulator of the ATF4-dependent transcription during the ISR: while TRIB3 expression is promoted by ATF4, TRIB3 protein interacts with ATF4 and inhibits ATF4 transcription activity. Disrupts insulin signaling by binding directly to Akt kinases and blocking their activation. May bind directly to and mask the 'Thr-308' phosphorylation site in AKT1. Interacts with the NF-kappa-B transactivator p65 RELA and inhibits its phosphorylation and thus its transcriptional activation activity. Interacts with MAPK kinases and regulates activation of MAP kinases. Can inhibit APOBEC3A editing of nuclear DNA.</text>
</comment>
<keyword evidence="6" id="KW-0539">Nucleus</keyword>
<dbReference type="SUPFAM" id="SSF56112">
    <property type="entry name" value="Protein kinase-like (PK-like)"/>
    <property type="match status" value="1"/>
</dbReference>
<feature type="region of interest" description="Disordered" evidence="11">
    <location>
        <begin position="129"/>
        <end position="161"/>
    </location>
</feature>
<keyword evidence="3" id="KW-0649">Protein kinase inhibitor</keyword>
<dbReference type="FunFam" id="3.30.200.20:FF:000439">
    <property type="entry name" value="Tribbles pseudokinase 3"/>
    <property type="match status" value="1"/>
</dbReference>
<dbReference type="PANTHER" id="PTHR22961">
    <property type="entry name" value="SER/THR PROTEIN KINASE-TRB"/>
    <property type="match status" value="1"/>
</dbReference>
<keyword evidence="5" id="KW-0804">Transcription</keyword>
<evidence type="ECO:0000256" key="9">
    <source>
        <dbReference type="ARBA" id="ARBA00065074"/>
    </source>
</evidence>
<dbReference type="GO" id="GO:0006915">
    <property type="term" value="P:apoptotic process"/>
    <property type="evidence" value="ECO:0007669"/>
    <property type="project" value="UniProtKB-KW"/>
</dbReference>
<dbReference type="FunFam" id="1.10.510.10:FF:000153">
    <property type="entry name" value="Tribbles homolog 2"/>
    <property type="match status" value="1"/>
</dbReference>
<keyword evidence="14" id="KW-1185">Reference proteome</keyword>
<feature type="region of interest" description="Disordered" evidence="11">
    <location>
        <begin position="498"/>
        <end position="554"/>
    </location>
</feature>
<evidence type="ECO:0000256" key="4">
    <source>
        <dbReference type="ARBA" id="ARBA00023015"/>
    </source>
</evidence>
<comment type="subcellular location">
    <subcellularLocation>
        <location evidence="1">Nucleus</location>
    </subcellularLocation>
</comment>
<dbReference type="GO" id="GO:0005634">
    <property type="term" value="C:nucleus"/>
    <property type="evidence" value="ECO:0007669"/>
    <property type="project" value="UniProtKB-SubCell"/>
</dbReference>
<dbReference type="Gene3D" id="3.30.200.20">
    <property type="entry name" value="Phosphorylase Kinase, domain 1"/>
    <property type="match status" value="1"/>
</dbReference>
<feature type="non-terminal residue" evidence="13">
    <location>
        <position position="1"/>
    </location>
</feature>
<dbReference type="InterPro" id="IPR000719">
    <property type="entry name" value="Prot_kinase_dom"/>
</dbReference>
<dbReference type="SMART" id="SM00220">
    <property type="entry name" value="S_TKc"/>
    <property type="match status" value="1"/>
</dbReference>
<feature type="domain" description="Protein kinase" evidence="12">
    <location>
        <begin position="559"/>
        <end position="806"/>
    </location>
</feature>
<comment type="caution">
    <text evidence="13">The sequence shown here is derived from an EMBL/GenBank/DDBJ whole genome shotgun (WGS) entry which is preliminary data.</text>
</comment>
<dbReference type="GO" id="GO:0004672">
    <property type="term" value="F:protein kinase activity"/>
    <property type="evidence" value="ECO:0007669"/>
    <property type="project" value="InterPro"/>
</dbReference>
<dbReference type="GO" id="GO:0004860">
    <property type="term" value="F:protein kinase inhibitor activity"/>
    <property type="evidence" value="ECO:0007669"/>
    <property type="project" value="UniProtKB-KW"/>
</dbReference>
<evidence type="ECO:0000259" key="12">
    <source>
        <dbReference type="PROSITE" id="PS50011"/>
    </source>
</evidence>
<name>A0A8J6AMN0_GALPY</name>
<evidence type="ECO:0000313" key="14">
    <source>
        <dbReference type="Proteomes" id="UP000700334"/>
    </source>
</evidence>
<dbReference type="Pfam" id="PF00069">
    <property type="entry name" value="Pkinase"/>
    <property type="match status" value="1"/>
</dbReference>
<dbReference type="PANTHER" id="PTHR22961:SF14">
    <property type="entry name" value="TRIBBLES HOMOLOG 3"/>
    <property type="match status" value="1"/>
</dbReference>
<dbReference type="InterPro" id="IPR024104">
    <property type="entry name" value="Tribbles/Ser_Thr_kinase_40"/>
</dbReference>
<dbReference type="Proteomes" id="UP000700334">
    <property type="component" value="Unassembled WGS sequence"/>
</dbReference>
<evidence type="ECO:0000256" key="8">
    <source>
        <dbReference type="ARBA" id="ARBA00056308"/>
    </source>
</evidence>